<evidence type="ECO:0000313" key="6">
    <source>
        <dbReference type="Proteomes" id="UP001221142"/>
    </source>
</evidence>
<feature type="region of interest" description="Disordered" evidence="3">
    <location>
        <begin position="246"/>
        <end position="272"/>
    </location>
</feature>
<evidence type="ECO:0000313" key="5">
    <source>
        <dbReference type="EMBL" id="KAJ7605800.1"/>
    </source>
</evidence>
<keyword evidence="2" id="KW-0479">Metal-binding</keyword>
<keyword evidence="1" id="KW-0507">mRNA processing</keyword>
<dbReference type="Pfam" id="PF14223">
    <property type="entry name" value="Retrotran_gag_2"/>
    <property type="match status" value="1"/>
</dbReference>
<sequence length="285" mass="30248">MDDTSSHDRDSVRWALRDGNYDEFAIRFRARAIQKKLWDMIEPTVELGEDAKPEDYVVAMEEALKKRKKGRMAEAHAELVMCVSAPELVHLVDDPRVAWLNLERVHRAHGLTTQLAVKRAMFTAVKMDHESMAAWIGRIKAYAATLALAGTPVPDLDQILALTNGLGDNYKSLILSLDGLDDNKLTLSHVIGRMLSYETIDGGAKMGGAALVANGTAAGGNGSGGAAGDGQERRCYRCGGSGHIRRDCPSRGQGQGSGGNGGASNAAGSDGGNGGTAATVFSYAF</sequence>
<dbReference type="GO" id="GO:0003676">
    <property type="term" value="F:nucleic acid binding"/>
    <property type="evidence" value="ECO:0007669"/>
    <property type="project" value="InterPro"/>
</dbReference>
<dbReference type="Pfam" id="PF00098">
    <property type="entry name" value="zf-CCHC"/>
    <property type="match status" value="1"/>
</dbReference>
<dbReference type="PANTHER" id="PTHR47481:SF22">
    <property type="entry name" value="RETROTRANSPOSON GAG DOMAIN-CONTAINING PROTEIN"/>
    <property type="match status" value="1"/>
</dbReference>
<feature type="compositionally biased region" description="Gly residues" evidence="3">
    <location>
        <begin position="253"/>
        <end position="262"/>
    </location>
</feature>
<reference evidence="5" key="1">
    <citation type="submission" date="2023-03" db="EMBL/GenBank/DDBJ databases">
        <title>Massive genome expansion in bonnet fungi (Mycena s.s.) driven by repeated elements and novel gene families across ecological guilds.</title>
        <authorList>
            <consortium name="Lawrence Berkeley National Laboratory"/>
            <person name="Harder C.B."/>
            <person name="Miyauchi S."/>
            <person name="Viragh M."/>
            <person name="Kuo A."/>
            <person name="Thoen E."/>
            <person name="Andreopoulos B."/>
            <person name="Lu D."/>
            <person name="Skrede I."/>
            <person name="Drula E."/>
            <person name="Henrissat B."/>
            <person name="Morin E."/>
            <person name="Kohler A."/>
            <person name="Barry K."/>
            <person name="LaButti K."/>
            <person name="Morin E."/>
            <person name="Salamov A."/>
            <person name="Lipzen A."/>
            <person name="Mereny Z."/>
            <person name="Hegedus B."/>
            <person name="Baldrian P."/>
            <person name="Stursova M."/>
            <person name="Weitz H."/>
            <person name="Taylor A."/>
            <person name="Grigoriev I.V."/>
            <person name="Nagy L.G."/>
            <person name="Martin F."/>
            <person name="Kauserud H."/>
        </authorList>
    </citation>
    <scope>NUCLEOTIDE SEQUENCE</scope>
    <source>
        <strain evidence="5">9284</strain>
    </source>
</reference>
<keyword evidence="6" id="KW-1185">Reference proteome</keyword>
<dbReference type="EMBL" id="JARKIF010000067">
    <property type="protein sequence ID" value="KAJ7605800.1"/>
    <property type="molecule type" value="Genomic_DNA"/>
</dbReference>
<dbReference type="SMART" id="SM00343">
    <property type="entry name" value="ZnF_C2HC"/>
    <property type="match status" value="1"/>
</dbReference>
<dbReference type="PROSITE" id="PS50158">
    <property type="entry name" value="ZF_CCHC"/>
    <property type="match status" value="1"/>
</dbReference>
<dbReference type="AlphaFoldDB" id="A0AAD7F6T9"/>
<evidence type="ECO:0000256" key="1">
    <source>
        <dbReference type="ARBA" id="ARBA00022664"/>
    </source>
</evidence>
<keyword evidence="2" id="KW-0863">Zinc-finger</keyword>
<dbReference type="Proteomes" id="UP001221142">
    <property type="component" value="Unassembled WGS sequence"/>
</dbReference>
<name>A0AAD7F6T9_9AGAR</name>
<evidence type="ECO:0000259" key="4">
    <source>
        <dbReference type="PROSITE" id="PS50158"/>
    </source>
</evidence>
<dbReference type="GO" id="GO:0006397">
    <property type="term" value="P:mRNA processing"/>
    <property type="evidence" value="ECO:0007669"/>
    <property type="project" value="UniProtKB-KW"/>
</dbReference>
<dbReference type="GO" id="GO:0008270">
    <property type="term" value="F:zinc ion binding"/>
    <property type="evidence" value="ECO:0007669"/>
    <property type="project" value="UniProtKB-KW"/>
</dbReference>
<dbReference type="Gene3D" id="4.10.60.10">
    <property type="entry name" value="Zinc finger, CCHC-type"/>
    <property type="match status" value="1"/>
</dbReference>
<feature type="domain" description="CCHC-type" evidence="4">
    <location>
        <begin position="233"/>
        <end position="250"/>
    </location>
</feature>
<evidence type="ECO:0000256" key="3">
    <source>
        <dbReference type="SAM" id="MobiDB-lite"/>
    </source>
</evidence>
<gene>
    <name evidence="5" type="ORF">FB45DRAFT_879118</name>
</gene>
<proteinExistence type="predicted"/>
<protein>
    <recommendedName>
        <fullName evidence="4">CCHC-type domain-containing protein</fullName>
    </recommendedName>
</protein>
<comment type="caution">
    <text evidence="5">The sequence shown here is derived from an EMBL/GenBank/DDBJ whole genome shotgun (WGS) entry which is preliminary data.</text>
</comment>
<evidence type="ECO:0000256" key="2">
    <source>
        <dbReference type="PROSITE-ProRule" id="PRU00047"/>
    </source>
</evidence>
<keyword evidence="2" id="KW-0862">Zinc</keyword>
<dbReference type="SUPFAM" id="SSF57756">
    <property type="entry name" value="Retrovirus zinc finger-like domains"/>
    <property type="match status" value="1"/>
</dbReference>
<accession>A0AAD7F6T9</accession>
<dbReference type="InterPro" id="IPR001878">
    <property type="entry name" value="Znf_CCHC"/>
</dbReference>
<organism evidence="5 6">
    <name type="scientific">Roridomyces roridus</name>
    <dbReference type="NCBI Taxonomy" id="1738132"/>
    <lineage>
        <taxon>Eukaryota</taxon>
        <taxon>Fungi</taxon>
        <taxon>Dikarya</taxon>
        <taxon>Basidiomycota</taxon>
        <taxon>Agaricomycotina</taxon>
        <taxon>Agaricomycetes</taxon>
        <taxon>Agaricomycetidae</taxon>
        <taxon>Agaricales</taxon>
        <taxon>Marasmiineae</taxon>
        <taxon>Mycenaceae</taxon>
        <taxon>Roridomyces</taxon>
    </lineage>
</organism>
<dbReference type="PANTHER" id="PTHR47481">
    <property type="match status" value="1"/>
</dbReference>
<dbReference type="InterPro" id="IPR036875">
    <property type="entry name" value="Znf_CCHC_sf"/>
</dbReference>